<comment type="caution">
    <text evidence="1">The sequence shown here is derived from an EMBL/GenBank/DDBJ whole genome shotgun (WGS) entry which is preliminary data.</text>
</comment>
<dbReference type="AlphaFoldDB" id="A0A699X1Z2"/>
<reference evidence="1" key="1">
    <citation type="journal article" date="2019" name="Sci. Rep.">
        <title>Draft genome of Tanacetum cinerariifolium, the natural source of mosquito coil.</title>
        <authorList>
            <person name="Yamashiro T."/>
            <person name="Shiraishi A."/>
            <person name="Satake H."/>
            <person name="Nakayama K."/>
        </authorList>
    </citation>
    <scope>NUCLEOTIDE SEQUENCE</scope>
</reference>
<feature type="non-terminal residue" evidence="1">
    <location>
        <position position="63"/>
    </location>
</feature>
<protein>
    <submittedName>
        <fullName evidence="1">Uncharacterized protein</fullName>
    </submittedName>
</protein>
<organism evidence="1">
    <name type="scientific">Tanacetum cinerariifolium</name>
    <name type="common">Dalmatian daisy</name>
    <name type="synonym">Chrysanthemum cinerariifolium</name>
    <dbReference type="NCBI Taxonomy" id="118510"/>
    <lineage>
        <taxon>Eukaryota</taxon>
        <taxon>Viridiplantae</taxon>
        <taxon>Streptophyta</taxon>
        <taxon>Embryophyta</taxon>
        <taxon>Tracheophyta</taxon>
        <taxon>Spermatophyta</taxon>
        <taxon>Magnoliopsida</taxon>
        <taxon>eudicotyledons</taxon>
        <taxon>Gunneridae</taxon>
        <taxon>Pentapetalae</taxon>
        <taxon>asterids</taxon>
        <taxon>campanulids</taxon>
        <taxon>Asterales</taxon>
        <taxon>Asteraceae</taxon>
        <taxon>Asteroideae</taxon>
        <taxon>Anthemideae</taxon>
        <taxon>Anthemidinae</taxon>
        <taxon>Tanacetum</taxon>
    </lineage>
</organism>
<evidence type="ECO:0000313" key="1">
    <source>
        <dbReference type="EMBL" id="GFD53519.1"/>
    </source>
</evidence>
<dbReference type="EMBL" id="BKCJ011795418">
    <property type="protein sequence ID" value="GFD53519.1"/>
    <property type="molecule type" value="Genomic_DNA"/>
</dbReference>
<sequence length="63" mass="6561">MGDTVMVSGFSGIPAAIDKSPLDFIDEDPPLLITERGDEATAKVIPESCLGKEVAAMGLVVNK</sequence>
<gene>
    <name evidence="1" type="ORF">Tci_925488</name>
</gene>
<name>A0A699X1Z2_TANCI</name>
<accession>A0A699X1Z2</accession>
<proteinExistence type="predicted"/>